<evidence type="ECO:0000313" key="1">
    <source>
        <dbReference type="EMBL" id="KAG7392196.1"/>
    </source>
</evidence>
<comment type="caution">
    <text evidence="1">The sequence shown here is derived from an EMBL/GenBank/DDBJ whole genome shotgun (WGS) entry which is preliminary data.</text>
</comment>
<organism evidence="1 2">
    <name type="scientific">Phytophthora pseudosyringae</name>
    <dbReference type="NCBI Taxonomy" id="221518"/>
    <lineage>
        <taxon>Eukaryota</taxon>
        <taxon>Sar</taxon>
        <taxon>Stramenopiles</taxon>
        <taxon>Oomycota</taxon>
        <taxon>Peronosporomycetes</taxon>
        <taxon>Peronosporales</taxon>
        <taxon>Peronosporaceae</taxon>
        <taxon>Phytophthora</taxon>
    </lineage>
</organism>
<dbReference type="Proteomes" id="UP000694044">
    <property type="component" value="Unassembled WGS sequence"/>
</dbReference>
<gene>
    <name evidence="1" type="ORF">PHYPSEUDO_001919</name>
</gene>
<protein>
    <submittedName>
        <fullName evidence="1">Uncharacterized protein</fullName>
    </submittedName>
</protein>
<name>A0A8T1WFN7_9STRA</name>
<dbReference type="AlphaFoldDB" id="A0A8T1WFN7"/>
<accession>A0A8T1WFN7</accession>
<sequence>MTGSMIHEDLEGRDLVATENEILRNVCIQFDQTDKYDKRSADIKMPTNGIIPFRWRSSIRTRIFELVQEAVEYAERDSAETRDDREDKWLLRKYLPSVISWTRSYCENISWKSVEPRVVASGFRTG</sequence>
<keyword evidence="2" id="KW-1185">Reference proteome</keyword>
<proteinExistence type="predicted"/>
<dbReference type="EMBL" id="JAGDFM010000013">
    <property type="protein sequence ID" value="KAG7392196.1"/>
    <property type="molecule type" value="Genomic_DNA"/>
</dbReference>
<reference evidence="1" key="1">
    <citation type="submission" date="2021-02" db="EMBL/GenBank/DDBJ databases">
        <authorList>
            <person name="Palmer J.M."/>
        </authorList>
    </citation>
    <scope>NUCLEOTIDE SEQUENCE</scope>
    <source>
        <strain evidence="1">SCRP734</strain>
    </source>
</reference>
<evidence type="ECO:0000313" key="2">
    <source>
        <dbReference type="Proteomes" id="UP000694044"/>
    </source>
</evidence>